<evidence type="ECO:0000313" key="2">
    <source>
        <dbReference type="Proteomes" id="UP000242188"/>
    </source>
</evidence>
<comment type="caution">
    <text evidence="1">The sequence shown here is derived from an EMBL/GenBank/DDBJ whole genome shotgun (WGS) entry which is preliminary data.</text>
</comment>
<dbReference type="Proteomes" id="UP000242188">
    <property type="component" value="Unassembled WGS sequence"/>
</dbReference>
<reference evidence="1 2" key="1">
    <citation type="journal article" date="2017" name="Nat. Ecol. Evol.">
        <title>Scallop genome provides insights into evolution of bilaterian karyotype and development.</title>
        <authorList>
            <person name="Wang S."/>
            <person name="Zhang J."/>
            <person name="Jiao W."/>
            <person name="Li J."/>
            <person name="Xun X."/>
            <person name="Sun Y."/>
            <person name="Guo X."/>
            <person name="Huan P."/>
            <person name="Dong B."/>
            <person name="Zhang L."/>
            <person name="Hu X."/>
            <person name="Sun X."/>
            <person name="Wang J."/>
            <person name="Zhao C."/>
            <person name="Wang Y."/>
            <person name="Wang D."/>
            <person name="Huang X."/>
            <person name="Wang R."/>
            <person name="Lv J."/>
            <person name="Li Y."/>
            <person name="Zhang Z."/>
            <person name="Liu B."/>
            <person name="Lu W."/>
            <person name="Hui Y."/>
            <person name="Liang J."/>
            <person name="Zhou Z."/>
            <person name="Hou R."/>
            <person name="Li X."/>
            <person name="Liu Y."/>
            <person name="Li H."/>
            <person name="Ning X."/>
            <person name="Lin Y."/>
            <person name="Zhao L."/>
            <person name="Xing Q."/>
            <person name="Dou J."/>
            <person name="Li Y."/>
            <person name="Mao J."/>
            <person name="Guo H."/>
            <person name="Dou H."/>
            <person name="Li T."/>
            <person name="Mu C."/>
            <person name="Jiang W."/>
            <person name="Fu Q."/>
            <person name="Fu X."/>
            <person name="Miao Y."/>
            <person name="Liu J."/>
            <person name="Yu Q."/>
            <person name="Li R."/>
            <person name="Liao H."/>
            <person name="Li X."/>
            <person name="Kong Y."/>
            <person name="Jiang Z."/>
            <person name="Chourrout D."/>
            <person name="Li R."/>
            <person name="Bao Z."/>
        </authorList>
    </citation>
    <scope>NUCLEOTIDE SEQUENCE [LARGE SCALE GENOMIC DNA]</scope>
    <source>
        <strain evidence="1 2">PY_sf001</strain>
    </source>
</reference>
<gene>
    <name evidence="1" type="ORF">KP79_PYT00397</name>
</gene>
<evidence type="ECO:0000313" key="1">
    <source>
        <dbReference type="EMBL" id="OWF53877.1"/>
    </source>
</evidence>
<keyword evidence="2" id="KW-1185">Reference proteome</keyword>
<protein>
    <submittedName>
        <fullName evidence="1">Uncharacterized protein</fullName>
    </submittedName>
</protein>
<dbReference type="AlphaFoldDB" id="A0A210QYT7"/>
<dbReference type="EMBL" id="NEDP02001199">
    <property type="protein sequence ID" value="OWF53877.1"/>
    <property type="molecule type" value="Genomic_DNA"/>
</dbReference>
<name>A0A210QYT7_MIZYE</name>
<organism evidence="1 2">
    <name type="scientific">Mizuhopecten yessoensis</name>
    <name type="common">Japanese scallop</name>
    <name type="synonym">Patinopecten yessoensis</name>
    <dbReference type="NCBI Taxonomy" id="6573"/>
    <lineage>
        <taxon>Eukaryota</taxon>
        <taxon>Metazoa</taxon>
        <taxon>Spiralia</taxon>
        <taxon>Lophotrochozoa</taxon>
        <taxon>Mollusca</taxon>
        <taxon>Bivalvia</taxon>
        <taxon>Autobranchia</taxon>
        <taxon>Pteriomorphia</taxon>
        <taxon>Pectinida</taxon>
        <taxon>Pectinoidea</taxon>
        <taxon>Pectinidae</taxon>
        <taxon>Mizuhopecten</taxon>
    </lineage>
</organism>
<accession>A0A210QYT7</accession>
<proteinExistence type="predicted"/>
<sequence length="165" mass="18688">MDHFGMDTLEAAPRINWPPPNVERIHKEHRQKAFDEALEGIMKETHQPQNFQQVNDDVVKVPLDGKHAHVSVANGDKSVTLKIPTGMLEKGTPIVLRAPGVTTVKITNSDDDDLYNYVSYFLQHYYLILILKDAVAEGNIFHINIALKMMIPYFSAHSSLSKYMT</sequence>